<gene>
    <name evidence="2" type="ORF">JTE90_024470</name>
</gene>
<dbReference type="Proteomes" id="UP000827092">
    <property type="component" value="Unassembled WGS sequence"/>
</dbReference>
<protein>
    <submittedName>
        <fullName evidence="2">Uncharacterized protein</fullName>
    </submittedName>
</protein>
<sequence length="67" mass="7017">MDSKRQRTKGSIPGGRASFDSMAVMDGGGNSSLECQAASGEEGEEETSVLFMCGLKGRCGHITALFE</sequence>
<dbReference type="EMBL" id="JAFNEN010000391">
    <property type="protein sequence ID" value="KAG8184013.1"/>
    <property type="molecule type" value="Genomic_DNA"/>
</dbReference>
<evidence type="ECO:0000256" key="1">
    <source>
        <dbReference type="SAM" id="MobiDB-lite"/>
    </source>
</evidence>
<organism evidence="2 3">
    <name type="scientific">Oedothorax gibbosus</name>
    <dbReference type="NCBI Taxonomy" id="931172"/>
    <lineage>
        <taxon>Eukaryota</taxon>
        <taxon>Metazoa</taxon>
        <taxon>Ecdysozoa</taxon>
        <taxon>Arthropoda</taxon>
        <taxon>Chelicerata</taxon>
        <taxon>Arachnida</taxon>
        <taxon>Araneae</taxon>
        <taxon>Araneomorphae</taxon>
        <taxon>Entelegynae</taxon>
        <taxon>Araneoidea</taxon>
        <taxon>Linyphiidae</taxon>
        <taxon>Erigoninae</taxon>
        <taxon>Oedothorax</taxon>
    </lineage>
</organism>
<evidence type="ECO:0000313" key="2">
    <source>
        <dbReference type="EMBL" id="KAG8184013.1"/>
    </source>
</evidence>
<accession>A0AAV6UJV5</accession>
<feature type="region of interest" description="Disordered" evidence="1">
    <location>
        <begin position="1"/>
        <end position="25"/>
    </location>
</feature>
<reference evidence="2 3" key="1">
    <citation type="journal article" date="2022" name="Nat. Ecol. Evol.">
        <title>A masculinizing supergene underlies an exaggerated male reproductive morph in a spider.</title>
        <authorList>
            <person name="Hendrickx F."/>
            <person name="De Corte Z."/>
            <person name="Sonet G."/>
            <person name="Van Belleghem S.M."/>
            <person name="Kostlbacher S."/>
            <person name="Vangestel C."/>
        </authorList>
    </citation>
    <scope>NUCLEOTIDE SEQUENCE [LARGE SCALE GENOMIC DNA]</scope>
    <source>
        <strain evidence="2">W744_W776</strain>
    </source>
</reference>
<evidence type="ECO:0000313" key="3">
    <source>
        <dbReference type="Proteomes" id="UP000827092"/>
    </source>
</evidence>
<proteinExistence type="predicted"/>
<keyword evidence="3" id="KW-1185">Reference proteome</keyword>
<name>A0AAV6UJV5_9ARAC</name>
<dbReference type="AlphaFoldDB" id="A0AAV6UJV5"/>
<comment type="caution">
    <text evidence="2">The sequence shown here is derived from an EMBL/GenBank/DDBJ whole genome shotgun (WGS) entry which is preliminary data.</text>
</comment>